<reference evidence="1" key="1">
    <citation type="journal article" date="2019" name="Sci. Rep.">
        <title>Draft genome of Tanacetum cinerariifolium, the natural source of mosquito coil.</title>
        <authorList>
            <person name="Yamashiro T."/>
            <person name="Shiraishi A."/>
            <person name="Satake H."/>
            <person name="Nakayama K."/>
        </authorList>
    </citation>
    <scope>NUCLEOTIDE SEQUENCE</scope>
</reference>
<gene>
    <name evidence="1" type="ORF">Tci_009666</name>
</gene>
<evidence type="ECO:0000313" key="1">
    <source>
        <dbReference type="EMBL" id="GEU37688.1"/>
    </source>
</evidence>
<sequence>MVRLWWLLGPQPARSPTQRWRQTVEHSEAPLGVTPPQPDTTWCGCGGCTVVRPPPRSISFYNRCNYHAWKDRQEIGIFLSPTTVVVANPPPTAHQGGGSGWKSRRCCCGAGGGGDGGRWLESAVGARQCHRKTHSDTGYMSNWLWRCWFLNEVDMVTGKWPEMVAGGSGCHGGEERRCMASVVVNLVDRDTGSIFRVRWKISSENFSGDGRGGDRRRPAARNGGRDGEVVCVLFLVIMK</sequence>
<protein>
    <submittedName>
        <fullName evidence="1">Uncharacterized protein</fullName>
    </submittedName>
</protein>
<accession>A0A6L2JKX7</accession>
<dbReference type="EMBL" id="BKCJ010000959">
    <property type="protein sequence ID" value="GEU37688.1"/>
    <property type="molecule type" value="Genomic_DNA"/>
</dbReference>
<dbReference type="AlphaFoldDB" id="A0A6L2JKX7"/>
<proteinExistence type="predicted"/>
<name>A0A6L2JKX7_TANCI</name>
<organism evidence="1">
    <name type="scientific">Tanacetum cinerariifolium</name>
    <name type="common">Dalmatian daisy</name>
    <name type="synonym">Chrysanthemum cinerariifolium</name>
    <dbReference type="NCBI Taxonomy" id="118510"/>
    <lineage>
        <taxon>Eukaryota</taxon>
        <taxon>Viridiplantae</taxon>
        <taxon>Streptophyta</taxon>
        <taxon>Embryophyta</taxon>
        <taxon>Tracheophyta</taxon>
        <taxon>Spermatophyta</taxon>
        <taxon>Magnoliopsida</taxon>
        <taxon>eudicotyledons</taxon>
        <taxon>Gunneridae</taxon>
        <taxon>Pentapetalae</taxon>
        <taxon>asterids</taxon>
        <taxon>campanulids</taxon>
        <taxon>Asterales</taxon>
        <taxon>Asteraceae</taxon>
        <taxon>Asteroideae</taxon>
        <taxon>Anthemideae</taxon>
        <taxon>Anthemidinae</taxon>
        <taxon>Tanacetum</taxon>
    </lineage>
</organism>
<comment type="caution">
    <text evidence="1">The sequence shown here is derived from an EMBL/GenBank/DDBJ whole genome shotgun (WGS) entry which is preliminary data.</text>
</comment>